<evidence type="ECO:0000256" key="3">
    <source>
        <dbReference type="ARBA" id="ARBA00022448"/>
    </source>
</evidence>
<keyword evidence="13" id="KW-1185">Reference proteome</keyword>
<evidence type="ECO:0000256" key="2">
    <source>
        <dbReference type="ARBA" id="ARBA00007069"/>
    </source>
</evidence>
<dbReference type="CDD" id="cd06261">
    <property type="entry name" value="TM_PBP2"/>
    <property type="match status" value="1"/>
</dbReference>
<feature type="transmembrane region" description="Helical" evidence="9">
    <location>
        <begin position="134"/>
        <end position="156"/>
    </location>
</feature>
<evidence type="ECO:0000256" key="1">
    <source>
        <dbReference type="ARBA" id="ARBA00004651"/>
    </source>
</evidence>
<keyword evidence="7 9" id="KW-1133">Transmembrane helix</keyword>
<dbReference type="GO" id="GO:0005886">
    <property type="term" value="C:plasma membrane"/>
    <property type="evidence" value="ECO:0007669"/>
    <property type="project" value="UniProtKB-SubCell"/>
</dbReference>
<sequence>MIESIGIPLWLSLKVAGLATILSFLIGVVLAWIFAVFPNKLTRFLSLVIMLPLVLPPTVLGFYLLILLGEGSWIGKVIETIFGSTVLFTWQAAVIAASIASLPLIVRPIQTAFESIDPYVLEAAQLDGANRWQIFFGIMIPLSYKGIVGGVILGFARAMGEFGATLMVAGNIPGKTQTLSIAIYDAVQANRMMEANMMVVVLSLTTIGILLVTTKFLKQ</sequence>
<dbReference type="NCBIfam" id="TIGR02141">
    <property type="entry name" value="modB_ABC"/>
    <property type="match status" value="1"/>
</dbReference>
<comment type="subcellular location">
    <subcellularLocation>
        <location evidence="1 9">Cell membrane</location>
        <topology evidence="1 9">Multi-pass membrane protein</topology>
    </subcellularLocation>
</comment>
<feature type="transmembrane region" description="Helical" evidence="9">
    <location>
        <begin position="15"/>
        <end position="37"/>
    </location>
</feature>
<dbReference type="EMBL" id="FNDK01000027">
    <property type="protein sequence ID" value="SDI23551.1"/>
    <property type="molecule type" value="Genomic_DNA"/>
</dbReference>
<evidence type="ECO:0000256" key="7">
    <source>
        <dbReference type="ARBA" id="ARBA00022989"/>
    </source>
</evidence>
<dbReference type="PANTHER" id="PTHR30183:SF3">
    <property type="entry name" value="MOLYBDENUM TRANSPORT SYSTEM PERMEASE PROTEIN MODB"/>
    <property type="match status" value="1"/>
</dbReference>
<feature type="transmembrane region" description="Helical" evidence="9">
    <location>
        <begin position="197"/>
        <end position="217"/>
    </location>
</feature>
<dbReference type="STRING" id="568899.SAMN05192534_12710"/>
<dbReference type="Proteomes" id="UP000199163">
    <property type="component" value="Unassembled WGS sequence"/>
</dbReference>
<comment type="function">
    <text evidence="10">Part of the binding-protein-dependent transport system for molybdenum; probably responsible for the translocation of the substrate across the membrane.</text>
</comment>
<evidence type="ECO:0000256" key="5">
    <source>
        <dbReference type="ARBA" id="ARBA00022505"/>
    </source>
</evidence>
<keyword evidence="5 10" id="KW-0500">Molybdenum</keyword>
<keyword evidence="4 10" id="KW-1003">Cell membrane</keyword>
<evidence type="ECO:0000256" key="8">
    <source>
        <dbReference type="ARBA" id="ARBA00023136"/>
    </source>
</evidence>
<keyword evidence="8 9" id="KW-0472">Membrane</keyword>
<evidence type="ECO:0000259" key="11">
    <source>
        <dbReference type="PROSITE" id="PS50928"/>
    </source>
</evidence>
<dbReference type="InterPro" id="IPR035906">
    <property type="entry name" value="MetI-like_sf"/>
</dbReference>
<dbReference type="Gene3D" id="1.10.3720.10">
    <property type="entry name" value="MetI-like"/>
    <property type="match status" value="1"/>
</dbReference>
<keyword evidence="3 9" id="KW-0813">Transport</keyword>
<dbReference type="PROSITE" id="PS50928">
    <property type="entry name" value="ABC_TM1"/>
    <property type="match status" value="1"/>
</dbReference>
<dbReference type="InterPro" id="IPR000515">
    <property type="entry name" value="MetI-like"/>
</dbReference>
<comment type="similarity">
    <text evidence="2 10">Belongs to the binding-protein-dependent transport system permease family. CysTW subfamily.</text>
</comment>
<dbReference type="Pfam" id="PF00528">
    <property type="entry name" value="BPD_transp_1"/>
    <property type="match status" value="1"/>
</dbReference>
<protein>
    <recommendedName>
        <fullName evidence="10">Molybdenum transport system permease</fullName>
    </recommendedName>
</protein>
<evidence type="ECO:0000256" key="10">
    <source>
        <dbReference type="RuleBase" id="RU365097"/>
    </source>
</evidence>
<dbReference type="GO" id="GO:0015098">
    <property type="term" value="F:molybdate ion transmembrane transporter activity"/>
    <property type="evidence" value="ECO:0007669"/>
    <property type="project" value="UniProtKB-UniRule"/>
</dbReference>
<feature type="transmembrane region" description="Helical" evidence="9">
    <location>
        <begin position="44"/>
        <end position="68"/>
    </location>
</feature>
<dbReference type="OrthoDB" id="9795403at2"/>
<keyword evidence="6 9" id="KW-0812">Transmembrane</keyword>
<evidence type="ECO:0000313" key="12">
    <source>
        <dbReference type="EMBL" id="SDI23551.1"/>
    </source>
</evidence>
<dbReference type="AlphaFoldDB" id="A0A1G8IX89"/>
<name>A0A1G8IX89_9BACI</name>
<evidence type="ECO:0000313" key="13">
    <source>
        <dbReference type="Proteomes" id="UP000199163"/>
    </source>
</evidence>
<evidence type="ECO:0000256" key="9">
    <source>
        <dbReference type="RuleBase" id="RU363032"/>
    </source>
</evidence>
<dbReference type="PANTHER" id="PTHR30183">
    <property type="entry name" value="MOLYBDENUM TRANSPORT SYSTEM PERMEASE PROTEIN MODB"/>
    <property type="match status" value="1"/>
</dbReference>
<feature type="transmembrane region" description="Helical" evidence="9">
    <location>
        <begin position="88"/>
        <end position="106"/>
    </location>
</feature>
<reference evidence="12 13" key="1">
    <citation type="submission" date="2016-10" db="EMBL/GenBank/DDBJ databases">
        <authorList>
            <person name="de Groot N.N."/>
        </authorList>
    </citation>
    <scope>NUCLEOTIDE SEQUENCE [LARGE SCALE GENOMIC DNA]</scope>
    <source>
        <strain evidence="12 13">DSM 21632</strain>
    </source>
</reference>
<evidence type="ECO:0000256" key="6">
    <source>
        <dbReference type="ARBA" id="ARBA00022692"/>
    </source>
</evidence>
<proteinExistence type="inferred from homology"/>
<accession>A0A1G8IX89</accession>
<dbReference type="SUPFAM" id="SSF161098">
    <property type="entry name" value="MetI-like"/>
    <property type="match status" value="1"/>
</dbReference>
<dbReference type="InterPro" id="IPR011867">
    <property type="entry name" value="ModB_ABC"/>
</dbReference>
<evidence type="ECO:0000256" key="4">
    <source>
        <dbReference type="ARBA" id="ARBA00022475"/>
    </source>
</evidence>
<organism evidence="12 13">
    <name type="scientific">Alteribacillus persepolensis</name>
    <dbReference type="NCBI Taxonomy" id="568899"/>
    <lineage>
        <taxon>Bacteria</taxon>
        <taxon>Bacillati</taxon>
        <taxon>Bacillota</taxon>
        <taxon>Bacilli</taxon>
        <taxon>Bacillales</taxon>
        <taxon>Bacillaceae</taxon>
        <taxon>Alteribacillus</taxon>
    </lineage>
</organism>
<dbReference type="RefSeq" id="WP_091276027.1">
    <property type="nucleotide sequence ID" value="NZ_FNDK01000027.1"/>
</dbReference>
<feature type="domain" description="ABC transmembrane type-1" evidence="11">
    <location>
        <begin position="9"/>
        <end position="211"/>
    </location>
</feature>
<gene>
    <name evidence="12" type="ORF">SAMN05192534_12710</name>
</gene>